<organism evidence="2 3">
    <name type="scientific">Pseudacidovorax intermedius</name>
    <dbReference type="NCBI Taxonomy" id="433924"/>
    <lineage>
        <taxon>Bacteria</taxon>
        <taxon>Pseudomonadati</taxon>
        <taxon>Pseudomonadota</taxon>
        <taxon>Betaproteobacteria</taxon>
        <taxon>Burkholderiales</taxon>
        <taxon>Comamonadaceae</taxon>
        <taxon>Pseudacidovorax</taxon>
    </lineage>
</organism>
<dbReference type="SUPFAM" id="SSF46894">
    <property type="entry name" value="C-terminal effector domain of the bipartite response regulators"/>
    <property type="match status" value="1"/>
</dbReference>
<dbReference type="InterPro" id="IPR000792">
    <property type="entry name" value="Tscrpt_reg_LuxR_C"/>
</dbReference>
<evidence type="ECO:0000259" key="1">
    <source>
        <dbReference type="PROSITE" id="PS50043"/>
    </source>
</evidence>
<accession>A0A147GLW2</accession>
<dbReference type="EMBL" id="LDSL01000181">
    <property type="protein sequence ID" value="KTT14591.1"/>
    <property type="molecule type" value="Genomic_DNA"/>
</dbReference>
<dbReference type="AlphaFoldDB" id="A0A147GLW2"/>
<name>A0A147GLW2_9BURK</name>
<comment type="caution">
    <text evidence="2">The sequence shown here is derived from an EMBL/GenBank/DDBJ whole genome shotgun (WGS) entry which is preliminary data.</text>
</comment>
<dbReference type="InterPro" id="IPR036388">
    <property type="entry name" value="WH-like_DNA-bd_sf"/>
</dbReference>
<feature type="domain" description="HTH luxR-type" evidence="1">
    <location>
        <begin position="323"/>
        <end position="387"/>
    </location>
</feature>
<sequence length="388" mass="42630">MFMTISSSTTRYEHQLLNAIDCIHAAGSGDMAWSLALESVCDFVGARAADLNKFDPDTLDYVGFHPAHVDPFVLRYISDFMGDPLNENPRLTQLYMPMAQGTIMADSDFWTPRQLNAMPFFADFLQPWGTFDSLNTWVRRGADGSPWVALAVHFKKEDCPPQAEERRRLAVLLPHIRRACGTEERLGTALQSHSQLQSALDQVADAVILLSASGHVVSANRAAHAVIREGDGISVTLGNLLRLGDSAANNALEAALFRCRSPATILSADDDTPIDRIVVQRRGKAPIVIRVQPLPLVQRHRSSAVAVLFVHRPAPVDSDQLWSVCASFGLTSAEAKLVRALADGHSLKQIADHQGRSYETLRCHLRRVFEKTGTNRQGALLHLVRSGG</sequence>
<reference evidence="2 3" key="1">
    <citation type="journal article" date="2016" name="Front. Microbiol.">
        <title>Genomic Resource of Rice Seed Associated Bacteria.</title>
        <authorList>
            <person name="Midha S."/>
            <person name="Bansal K."/>
            <person name="Sharma S."/>
            <person name="Kumar N."/>
            <person name="Patil P.P."/>
            <person name="Chaudhry V."/>
            <person name="Patil P.B."/>
        </authorList>
    </citation>
    <scope>NUCLEOTIDE SEQUENCE [LARGE SCALE GENOMIC DNA]</scope>
    <source>
        <strain evidence="2 3">NS331</strain>
    </source>
</reference>
<dbReference type="Proteomes" id="UP000072741">
    <property type="component" value="Unassembled WGS sequence"/>
</dbReference>
<dbReference type="CDD" id="cd06170">
    <property type="entry name" value="LuxR_C_like"/>
    <property type="match status" value="1"/>
</dbReference>
<proteinExistence type="predicted"/>
<dbReference type="InterPro" id="IPR016032">
    <property type="entry name" value="Sig_transdc_resp-reg_C-effctor"/>
</dbReference>
<dbReference type="GO" id="GO:0003677">
    <property type="term" value="F:DNA binding"/>
    <property type="evidence" value="ECO:0007669"/>
    <property type="project" value="InterPro"/>
</dbReference>
<gene>
    <name evidence="2" type="ORF">NS331_23250</name>
</gene>
<evidence type="ECO:0000313" key="2">
    <source>
        <dbReference type="EMBL" id="KTT14591.1"/>
    </source>
</evidence>
<dbReference type="RefSeq" id="WP_058644295.1">
    <property type="nucleotide sequence ID" value="NZ_LDSL01000181.1"/>
</dbReference>
<keyword evidence="3" id="KW-1185">Reference proteome</keyword>
<protein>
    <recommendedName>
        <fullName evidence="1">HTH luxR-type domain-containing protein</fullName>
    </recommendedName>
</protein>
<dbReference type="OrthoDB" id="5497412at2"/>
<dbReference type="SMART" id="SM00421">
    <property type="entry name" value="HTH_LUXR"/>
    <property type="match status" value="1"/>
</dbReference>
<evidence type="ECO:0000313" key="3">
    <source>
        <dbReference type="Proteomes" id="UP000072741"/>
    </source>
</evidence>
<dbReference type="PROSITE" id="PS50043">
    <property type="entry name" value="HTH_LUXR_2"/>
    <property type="match status" value="1"/>
</dbReference>
<dbReference type="Gene3D" id="1.10.10.10">
    <property type="entry name" value="Winged helix-like DNA-binding domain superfamily/Winged helix DNA-binding domain"/>
    <property type="match status" value="1"/>
</dbReference>
<dbReference type="GO" id="GO:0006355">
    <property type="term" value="P:regulation of DNA-templated transcription"/>
    <property type="evidence" value="ECO:0007669"/>
    <property type="project" value="InterPro"/>
</dbReference>